<dbReference type="AlphaFoldDB" id="A0A382C969"/>
<dbReference type="InterPro" id="IPR027417">
    <property type="entry name" value="P-loop_NTPase"/>
</dbReference>
<proteinExistence type="inferred from homology"/>
<dbReference type="SUPFAM" id="SSF52540">
    <property type="entry name" value="P-loop containing nucleoside triphosphate hydrolases"/>
    <property type="match status" value="1"/>
</dbReference>
<organism evidence="4">
    <name type="scientific">marine metagenome</name>
    <dbReference type="NCBI Taxonomy" id="408172"/>
    <lineage>
        <taxon>unclassified sequences</taxon>
        <taxon>metagenomes</taxon>
        <taxon>ecological metagenomes</taxon>
    </lineage>
</organism>
<sequence length="176" mass="20105">VNVIIFGPPGAGKGTQAQNIAKKFNLYQISTGDLLRSEIKKKTEIGKEIESIISEGDFVTDDIVNKLLNKVITDSVYKNRIIFDGYPRNIPQAGNLETILKKNNQSISAVLFLKVSRDIIEKRIIGRITCEKCNKILNEFFNTKEEIENHECGKNHLKKRKDDNYKTITKRFDAYI</sequence>
<dbReference type="GO" id="GO:0004017">
    <property type="term" value="F:AMP kinase activity"/>
    <property type="evidence" value="ECO:0007669"/>
    <property type="project" value="InterPro"/>
</dbReference>
<name>A0A382C969_9ZZZZ</name>
<dbReference type="NCBIfam" id="TIGR01351">
    <property type="entry name" value="adk"/>
    <property type="match status" value="1"/>
</dbReference>
<dbReference type="Pfam" id="PF00406">
    <property type="entry name" value="ADK"/>
    <property type="match status" value="1"/>
</dbReference>
<dbReference type="PRINTS" id="PR00094">
    <property type="entry name" value="ADENYLTKNASE"/>
</dbReference>
<protein>
    <recommendedName>
        <fullName evidence="5">Adenylate kinase active site lid domain-containing protein</fullName>
    </recommendedName>
</protein>
<reference evidence="4" key="1">
    <citation type="submission" date="2018-05" db="EMBL/GenBank/DDBJ databases">
        <authorList>
            <person name="Lanie J.A."/>
            <person name="Ng W.-L."/>
            <person name="Kazmierczak K.M."/>
            <person name="Andrzejewski T.M."/>
            <person name="Davidsen T.M."/>
            <person name="Wayne K.J."/>
            <person name="Tettelin H."/>
            <person name="Glass J.I."/>
            <person name="Rusch D."/>
            <person name="Podicherti R."/>
            <person name="Tsui H.-C.T."/>
            <person name="Winkler M.E."/>
        </authorList>
    </citation>
    <scope>NUCLEOTIDE SEQUENCE</scope>
</reference>
<dbReference type="PROSITE" id="PS00113">
    <property type="entry name" value="ADENYLATE_KINASE"/>
    <property type="match status" value="1"/>
</dbReference>
<dbReference type="CDD" id="cd01428">
    <property type="entry name" value="ADK"/>
    <property type="match status" value="1"/>
</dbReference>
<evidence type="ECO:0000313" key="4">
    <source>
        <dbReference type="EMBL" id="SVB22342.1"/>
    </source>
</evidence>
<gene>
    <name evidence="4" type="ORF">METZ01_LOCUS175196</name>
</gene>
<keyword evidence="1" id="KW-0808">Transferase</keyword>
<dbReference type="Gene3D" id="3.40.50.300">
    <property type="entry name" value="P-loop containing nucleotide triphosphate hydrolases"/>
    <property type="match status" value="1"/>
</dbReference>
<dbReference type="GO" id="GO:0005524">
    <property type="term" value="F:ATP binding"/>
    <property type="evidence" value="ECO:0007669"/>
    <property type="project" value="InterPro"/>
</dbReference>
<feature type="non-terminal residue" evidence="4">
    <location>
        <position position="1"/>
    </location>
</feature>
<dbReference type="HAMAP" id="MF_00235">
    <property type="entry name" value="Adenylate_kinase_Adk"/>
    <property type="match status" value="1"/>
</dbReference>
<keyword evidence="3" id="KW-0418">Kinase</keyword>
<dbReference type="EMBL" id="UINC01033292">
    <property type="protein sequence ID" value="SVB22342.1"/>
    <property type="molecule type" value="Genomic_DNA"/>
</dbReference>
<feature type="non-terminal residue" evidence="4">
    <location>
        <position position="176"/>
    </location>
</feature>
<evidence type="ECO:0000256" key="2">
    <source>
        <dbReference type="ARBA" id="ARBA00022741"/>
    </source>
</evidence>
<evidence type="ECO:0000256" key="1">
    <source>
        <dbReference type="ARBA" id="ARBA00022679"/>
    </source>
</evidence>
<evidence type="ECO:0008006" key="5">
    <source>
        <dbReference type="Google" id="ProtNLM"/>
    </source>
</evidence>
<dbReference type="InterPro" id="IPR033690">
    <property type="entry name" value="Adenylat_kinase_CS"/>
</dbReference>
<evidence type="ECO:0000256" key="3">
    <source>
        <dbReference type="ARBA" id="ARBA00022777"/>
    </source>
</evidence>
<dbReference type="InterPro" id="IPR000850">
    <property type="entry name" value="Adenylat/UMP-CMP_kin"/>
</dbReference>
<dbReference type="PANTHER" id="PTHR23359">
    <property type="entry name" value="NUCLEOTIDE KINASE"/>
    <property type="match status" value="1"/>
</dbReference>
<accession>A0A382C969</accession>
<keyword evidence="2" id="KW-0547">Nucleotide-binding</keyword>
<dbReference type="InterPro" id="IPR006259">
    <property type="entry name" value="Adenyl_kin_sub"/>
</dbReference>